<evidence type="ECO:0000313" key="17">
    <source>
        <dbReference type="Proteomes" id="UP000429523"/>
    </source>
</evidence>
<dbReference type="EMBL" id="QXFW01000190">
    <property type="protein sequence ID" value="KAE9021264.1"/>
    <property type="molecule type" value="Genomic_DNA"/>
</dbReference>
<evidence type="ECO:0000313" key="19">
    <source>
        <dbReference type="Proteomes" id="UP000437068"/>
    </source>
</evidence>
<dbReference type="EMBL" id="QXGA01000196">
    <property type="protein sequence ID" value="KAE9150292.1"/>
    <property type="molecule type" value="Genomic_DNA"/>
</dbReference>
<evidence type="ECO:0000313" key="22">
    <source>
        <dbReference type="Proteomes" id="UP000460718"/>
    </source>
</evidence>
<evidence type="ECO:0000313" key="23">
    <source>
        <dbReference type="Proteomes" id="UP000488956"/>
    </source>
</evidence>
<dbReference type="PROSITE" id="PS50216">
    <property type="entry name" value="DHHC"/>
    <property type="match status" value="1"/>
</dbReference>
<dbReference type="EMBL" id="QXGF01000243">
    <property type="protein sequence ID" value="KAE8943607.1"/>
    <property type="molecule type" value="Genomic_DNA"/>
</dbReference>
<feature type="transmembrane region" description="Helical" evidence="8">
    <location>
        <begin position="356"/>
        <end position="376"/>
    </location>
</feature>
<comment type="caution">
    <text evidence="11">The sequence shown here is derived from an EMBL/GenBank/DDBJ whole genome shotgun (WGS) entry which is preliminary data.</text>
</comment>
<dbReference type="GO" id="GO:0019706">
    <property type="term" value="F:protein-cysteine S-palmitoyltransferase activity"/>
    <property type="evidence" value="ECO:0007669"/>
    <property type="project" value="UniProtKB-EC"/>
</dbReference>
<evidence type="ECO:0000256" key="7">
    <source>
        <dbReference type="PROSITE-ProRule" id="PRU00023"/>
    </source>
</evidence>
<evidence type="ECO:0000313" key="12">
    <source>
        <dbReference type="EMBL" id="KAE9126518.1"/>
    </source>
</evidence>
<evidence type="ECO:0000313" key="13">
    <source>
        <dbReference type="EMBL" id="KAE9150292.1"/>
    </source>
</evidence>
<dbReference type="EMBL" id="QXGB01000216">
    <property type="protein sequence ID" value="KAE9224214.1"/>
    <property type="molecule type" value="Genomic_DNA"/>
</dbReference>
<comment type="domain">
    <text evidence="8">The DHHC domain is required for palmitoyltransferase activity.</text>
</comment>
<dbReference type="PROSITE" id="PS50297">
    <property type="entry name" value="ANK_REP_REGION"/>
    <property type="match status" value="2"/>
</dbReference>
<evidence type="ECO:0000256" key="5">
    <source>
        <dbReference type="ARBA" id="ARBA00023043"/>
    </source>
</evidence>
<dbReference type="Pfam" id="PF12796">
    <property type="entry name" value="Ank_2"/>
    <property type="match status" value="2"/>
</dbReference>
<keyword evidence="4 8" id="KW-1133">Transmembrane helix</keyword>
<dbReference type="Proteomes" id="UP000433483">
    <property type="component" value="Unassembled WGS sequence"/>
</dbReference>
<evidence type="ECO:0000259" key="9">
    <source>
        <dbReference type="Pfam" id="PF01529"/>
    </source>
</evidence>
<feature type="domain" description="Palmitoyltransferase DHHC" evidence="9">
    <location>
        <begin position="434"/>
        <end position="597"/>
    </location>
</feature>
<feature type="transmembrane region" description="Helical" evidence="8">
    <location>
        <begin position="480"/>
        <end position="502"/>
    </location>
</feature>
<dbReference type="Proteomes" id="UP000488956">
    <property type="component" value="Unassembled WGS sequence"/>
</dbReference>
<feature type="repeat" description="ANK" evidence="7">
    <location>
        <begin position="116"/>
        <end position="148"/>
    </location>
</feature>
<keyword evidence="6 8" id="KW-0472">Membrane</keyword>
<keyword evidence="2 8" id="KW-0812">Transmembrane</keyword>
<dbReference type="GO" id="GO:0016020">
    <property type="term" value="C:membrane"/>
    <property type="evidence" value="ECO:0007669"/>
    <property type="project" value="UniProtKB-SubCell"/>
</dbReference>
<sequence length="651" mass="72136">MKELRSLFEQPSSDMPLPRLVCASCCVVGGGSTCPKCSGELSAPSAFDCAKLGLLPELQALVQQEPDFDVNAYEQMSSATLLHHAAISGKMGVIEFLLGNEELRAKVEVDALGGEMQTTPLFWAAFHNQIYAVELLLRHGADPNFRDGQGVTPFLVAIQRCFPITAAYLIAKGSDVNQRMQDASQKTALMLLCQPQQFHLDSFRMVLSLQATVNAQDADGNTALHHAAMNNILMAVRMLLDVRADTTIVNKEGLTALAIARVRLPPGSSTRHVLTEDEELQQLARHTSIPKQTLEDNVYKLAFFVPWVVFPLACYVIVTVNGTLYIMLSIAVLLVVAMLLLKLLQRGSYCDKRKAASLMFGINVASIGYLVGSFPRFSGECSTAFCVFAAVSFAMIGVTLFKTSTSDPGEVFTSYDEKLHNIRWLVESKLPSATKLCLTCLHKRPLRGKHCAELNSCIAKFDHYCPFVVNAIGARNHAAFLGFLFSAVLSIALELVACWRFARVQPELVADFTVQWQWWKWKSSLWSLLVGMLGSETAAVADTPGLFDWIGSVAHFQPVLFCVMLLDVVQIAWIAYMLVFHIYLMCAALTTNEVVKSENLDRAYSRGILNNIVDFLGLPGQRPVDWRRVYNREEFKNHVAYSPSGETRKDL</sequence>
<evidence type="ECO:0000256" key="1">
    <source>
        <dbReference type="ARBA" id="ARBA00004141"/>
    </source>
</evidence>
<keyword evidence="5 7" id="KW-0040">ANK repeat</keyword>
<evidence type="ECO:0000256" key="4">
    <source>
        <dbReference type="ARBA" id="ARBA00022989"/>
    </source>
</evidence>
<comment type="catalytic activity">
    <reaction evidence="8">
        <text>L-cysteinyl-[protein] + hexadecanoyl-CoA = S-hexadecanoyl-L-cysteinyl-[protein] + CoA</text>
        <dbReference type="Rhea" id="RHEA:36683"/>
        <dbReference type="Rhea" id="RHEA-COMP:10131"/>
        <dbReference type="Rhea" id="RHEA-COMP:11032"/>
        <dbReference type="ChEBI" id="CHEBI:29950"/>
        <dbReference type="ChEBI" id="CHEBI:57287"/>
        <dbReference type="ChEBI" id="CHEBI:57379"/>
        <dbReference type="ChEBI" id="CHEBI:74151"/>
        <dbReference type="EC" id="2.3.1.225"/>
    </reaction>
</comment>
<evidence type="ECO:0000313" key="10">
    <source>
        <dbReference type="EMBL" id="KAE8943607.1"/>
    </source>
</evidence>
<dbReference type="InterPro" id="IPR001594">
    <property type="entry name" value="Palmitoyltrfase_DHHC"/>
</dbReference>
<feature type="transmembrane region" description="Helical" evidence="8">
    <location>
        <begin position="559"/>
        <end position="584"/>
    </location>
</feature>
<dbReference type="EMBL" id="QXGE01000195">
    <property type="protein sequence ID" value="KAE9320630.1"/>
    <property type="molecule type" value="Genomic_DNA"/>
</dbReference>
<evidence type="ECO:0000313" key="18">
    <source>
        <dbReference type="Proteomes" id="UP000433483"/>
    </source>
</evidence>
<evidence type="ECO:0000313" key="15">
    <source>
        <dbReference type="EMBL" id="KAE9246239.1"/>
    </source>
</evidence>
<dbReference type="SMART" id="SM00248">
    <property type="entry name" value="ANK"/>
    <property type="match status" value="5"/>
</dbReference>
<feature type="transmembrane region" description="Helical" evidence="8">
    <location>
        <begin position="382"/>
        <end position="401"/>
    </location>
</feature>
<dbReference type="Proteomes" id="UP000429523">
    <property type="component" value="Unassembled WGS sequence"/>
</dbReference>
<dbReference type="Pfam" id="PF01529">
    <property type="entry name" value="DHHC"/>
    <property type="match status" value="1"/>
</dbReference>
<dbReference type="SUPFAM" id="SSF48403">
    <property type="entry name" value="Ankyrin repeat"/>
    <property type="match status" value="1"/>
</dbReference>
<protein>
    <recommendedName>
        <fullName evidence="8">Palmitoyltransferase</fullName>
        <ecNumber evidence="8">2.3.1.225</ecNumber>
    </recommendedName>
</protein>
<accession>A0A6A3LYD1</accession>
<keyword evidence="3" id="KW-0677">Repeat</keyword>
<evidence type="ECO:0000313" key="14">
    <source>
        <dbReference type="EMBL" id="KAE9224214.1"/>
    </source>
</evidence>
<dbReference type="PANTHER" id="PTHR24161:SF85">
    <property type="entry name" value="PALMITOYLTRANSFERASE HIP14"/>
    <property type="match status" value="1"/>
</dbReference>
<proteinExistence type="inferred from homology"/>
<dbReference type="Proteomes" id="UP000460718">
    <property type="component" value="Unassembled WGS sequence"/>
</dbReference>
<evidence type="ECO:0000256" key="3">
    <source>
        <dbReference type="ARBA" id="ARBA00022737"/>
    </source>
</evidence>
<evidence type="ECO:0000313" key="16">
    <source>
        <dbReference type="EMBL" id="KAE9320630.1"/>
    </source>
</evidence>
<dbReference type="Proteomes" id="UP000437068">
    <property type="component" value="Unassembled WGS sequence"/>
</dbReference>
<dbReference type="OrthoDB" id="6781668at2759"/>
<keyword evidence="8" id="KW-0808">Transferase</keyword>
<dbReference type="EC" id="2.3.1.225" evidence="8"/>
<feature type="repeat" description="ANK" evidence="7">
    <location>
        <begin position="219"/>
        <end position="251"/>
    </location>
</feature>
<comment type="subcellular location">
    <subcellularLocation>
        <location evidence="1">Membrane</location>
        <topology evidence="1">Multi-pass membrane protein</topology>
    </subcellularLocation>
</comment>
<feature type="transmembrane region" description="Helical" evidence="8">
    <location>
        <begin position="298"/>
        <end position="318"/>
    </location>
</feature>
<comment type="similarity">
    <text evidence="8">Belongs to the DHHC palmitoyltransferase family.</text>
</comment>
<reference evidence="22 23" key="1">
    <citation type="submission" date="2018-09" db="EMBL/GenBank/DDBJ databases">
        <title>Genomic investigation of the strawberry pathogen Phytophthora fragariae indicates pathogenicity is determined by transcriptional variation in three key races.</title>
        <authorList>
            <person name="Adams T.M."/>
            <person name="Armitage A.D."/>
            <person name="Sobczyk M.K."/>
            <person name="Bates H.J."/>
            <person name="Dunwell J.M."/>
            <person name="Nellist C.F."/>
            <person name="Harrison R.J."/>
        </authorList>
    </citation>
    <scope>NUCLEOTIDE SEQUENCE [LARGE SCALE GENOMIC DNA]</scope>
    <source>
        <strain evidence="16 19">A4</strain>
        <strain evidence="15 20">BC-1</strain>
        <strain evidence="14 18">NOV-27</strain>
        <strain evidence="13 21">NOV-5</strain>
        <strain evidence="10 17">NOV-9</strain>
        <strain evidence="12 23">ONT-3</strain>
        <strain evidence="11 22">SCRP245</strain>
    </source>
</reference>
<keyword evidence="18" id="KW-1185">Reference proteome</keyword>
<dbReference type="PANTHER" id="PTHR24161">
    <property type="entry name" value="ANK_REP_REGION DOMAIN-CONTAINING PROTEIN-RELATED"/>
    <property type="match status" value="1"/>
</dbReference>
<dbReference type="Proteomes" id="UP000440732">
    <property type="component" value="Unassembled WGS sequence"/>
</dbReference>
<evidence type="ECO:0000313" key="20">
    <source>
        <dbReference type="Proteomes" id="UP000440367"/>
    </source>
</evidence>
<evidence type="ECO:0000256" key="6">
    <source>
        <dbReference type="ARBA" id="ARBA00023136"/>
    </source>
</evidence>
<evidence type="ECO:0000313" key="21">
    <source>
        <dbReference type="Proteomes" id="UP000440732"/>
    </source>
</evidence>
<gene>
    <name evidence="16" type="ORF">PF001_g5314</name>
    <name evidence="15" type="ORF">PF002_g6838</name>
    <name evidence="14" type="ORF">PF005_g6000</name>
    <name evidence="13" type="ORF">PF006_g5306</name>
    <name evidence="10" type="ORF">PF009_g6678</name>
    <name evidence="12" type="ORF">PF010_g5244</name>
    <name evidence="11" type="ORF">PF011_g5026</name>
</gene>
<keyword evidence="8" id="KW-0012">Acyltransferase</keyword>
<dbReference type="AlphaFoldDB" id="A0A6A3LYD1"/>
<dbReference type="InterPro" id="IPR036770">
    <property type="entry name" value="Ankyrin_rpt-contain_sf"/>
</dbReference>
<name>A0A6A3LYD1_9STRA</name>
<dbReference type="EMBL" id="QXGD01000244">
    <property type="protein sequence ID" value="KAE9246239.1"/>
    <property type="molecule type" value="Genomic_DNA"/>
</dbReference>
<organism evidence="11 22">
    <name type="scientific">Phytophthora fragariae</name>
    <dbReference type="NCBI Taxonomy" id="53985"/>
    <lineage>
        <taxon>Eukaryota</taxon>
        <taxon>Sar</taxon>
        <taxon>Stramenopiles</taxon>
        <taxon>Oomycota</taxon>
        <taxon>Peronosporomycetes</taxon>
        <taxon>Peronosporales</taxon>
        <taxon>Peronosporaceae</taxon>
        <taxon>Phytophthora</taxon>
    </lineage>
</organism>
<evidence type="ECO:0000256" key="2">
    <source>
        <dbReference type="ARBA" id="ARBA00022692"/>
    </source>
</evidence>
<dbReference type="PROSITE" id="PS50088">
    <property type="entry name" value="ANK_REPEAT"/>
    <property type="match status" value="2"/>
</dbReference>
<evidence type="ECO:0000313" key="11">
    <source>
        <dbReference type="EMBL" id="KAE9021264.1"/>
    </source>
</evidence>
<dbReference type="Proteomes" id="UP000440367">
    <property type="component" value="Unassembled WGS sequence"/>
</dbReference>
<feature type="transmembrane region" description="Helical" evidence="8">
    <location>
        <begin position="324"/>
        <end position="344"/>
    </location>
</feature>
<dbReference type="EMBL" id="QXFX01000191">
    <property type="protein sequence ID" value="KAE9126518.1"/>
    <property type="molecule type" value="Genomic_DNA"/>
</dbReference>
<evidence type="ECO:0000256" key="8">
    <source>
        <dbReference type="RuleBase" id="RU079119"/>
    </source>
</evidence>
<dbReference type="InterPro" id="IPR002110">
    <property type="entry name" value="Ankyrin_rpt"/>
</dbReference>
<dbReference type="Gene3D" id="1.25.40.20">
    <property type="entry name" value="Ankyrin repeat-containing domain"/>
    <property type="match status" value="1"/>
</dbReference>